<name>A0A6G1L302_9PEZI</name>
<dbReference type="EMBL" id="ML995859">
    <property type="protein sequence ID" value="KAF2767206.1"/>
    <property type="molecule type" value="Genomic_DNA"/>
</dbReference>
<feature type="chain" id="PRO_5026332465" evidence="1">
    <location>
        <begin position="24"/>
        <end position="178"/>
    </location>
</feature>
<dbReference type="AlphaFoldDB" id="A0A6G1L302"/>
<evidence type="ECO:0000313" key="2">
    <source>
        <dbReference type="EMBL" id="KAF2767206.1"/>
    </source>
</evidence>
<feature type="non-terminal residue" evidence="2">
    <location>
        <position position="178"/>
    </location>
</feature>
<reference evidence="2" key="1">
    <citation type="journal article" date="2020" name="Stud. Mycol.">
        <title>101 Dothideomycetes genomes: a test case for predicting lifestyles and emergence of pathogens.</title>
        <authorList>
            <person name="Haridas S."/>
            <person name="Albert R."/>
            <person name="Binder M."/>
            <person name="Bloem J."/>
            <person name="Labutti K."/>
            <person name="Salamov A."/>
            <person name="Andreopoulos B."/>
            <person name="Baker S."/>
            <person name="Barry K."/>
            <person name="Bills G."/>
            <person name="Bluhm B."/>
            <person name="Cannon C."/>
            <person name="Castanera R."/>
            <person name="Culley D."/>
            <person name="Daum C."/>
            <person name="Ezra D."/>
            <person name="Gonzalez J."/>
            <person name="Henrissat B."/>
            <person name="Kuo A."/>
            <person name="Liang C."/>
            <person name="Lipzen A."/>
            <person name="Lutzoni F."/>
            <person name="Magnuson J."/>
            <person name="Mondo S."/>
            <person name="Nolan M."/>
            <person name="Ohm R."/>
            <person name="Pangilinan J."/>
            <person name="Park H.-J."/>
            <person name="Ramirez L."/>
            <person name="Alfaro M."/>
            <person name="Sun H."/>
            <person name="Tritt A."/>
            <person name="Yoshinaga Y."/>
            <person name="Zwiers L.-H."/>
            <person name="Turgeon B."/>
            <person name="Goodwin S."/>
            <person name="Spatafora J."/>
            <person name="Crous P."/>
            <person name="Grigoriev I."/>
        </authorList>
    </citation>
    <scope>NUCLEOTIDE SEQUENCE</scope>
    <source>
        <strain evidence="2">CBS 116005</strain>
    </source>
</reference>
<dbReference type="Proteomes" id="UP000799436">
    <property type="component" value="Unassembled WGS sequence"/>
</dbReference>
<sequence length="178" mass="18858">MFSFATLASAALLALISAAPASCQSIDPVTKLPVGYVWSVTHWVAGGVRAGSSYDFNVSAAYVANPDPQYPPGKKFLAYCSGLSPYAAPDVAGFYQPCKVFEGGSASDGFGVAAYLDPYDIVKADGVARIHVSMEYLDLSFAQVPTTRNYSGYYEATFNQVSAPPYDFTIVPTAAMTV</sequence>
<dbReference type="OrthoDB" id="3508922at2759"/>
<gene>
    <name evidence="2" type="ORF">EJ03DRAFT_329367</name>
</gene>
<feature type="signal peptide" evidence="1">
    <location>
        <begin position="1"/>
        <end position="23"/>
    </location>
</feature>
<evidence type="ECO:0000313" key="3">
    <source>
        <dbReference type="Proteomes" id="UP000799436"/>
    </source>
</evidence>
<accession>A0A6G1L302</accession>
<keyword evidence="3" id="KW-1185">Reference proteome</keyword>
<proteinExistence type="predicted"/>
<evidence type="ECO:0000256" key="1">
    <source>
        <dbReference type="SAM" id="SignalP"/>
    </source>
</evidence>
<organism evidence="2 3">
    <name type="scientific">Teratosphaeria nubilosa</name>
    <dbReference type="NCBI Taxonomy" id="161662"/>
    <lineage>
        <taxon>Eukaryota</taxon>
        <taxon>Fungi</taxon>
        <taxon>Dikarya</taxon>
        <taxon>Ascomycota</taxon>
        <taxon>Pezizomycotina</taxon>
        <taxon>Dothideomycetes</taxon>
        <taxon>Dothideomycetidae</taxon>
        <taxon>Mycosphaerellales</taxon>
        <taxon>Teratosphaeriaceae</taxon>
        <taxon>Teratosphaeria</taxon>
    </lineage>
</organism>
<keyword evidence="1" id="KW-0732">Signal</keyword>
<protein>
    <submittedName>
        <fullName evidence="2">Uncharacterized protein</fullName>
    </submittedName>
</protein>